<dbReference type="REBASE" id="159171">
    <property type="entry name" value="S.Apa8m3ORF8215P"/>
</dbReference>
<dbReference type="GO" id="GO:0009307">
    <property type="term" value="P:DNA restriction-modification system"/>
    <property type="evidence" value="ECO:0007669"/>
    <property type="project" value="UniProtKB-KW"/>
</dbReference>
<dbReference type="RefSeq" id="WP_063387801.1">
    <property type="nucleotide sequence ID" value="NZ_LWBR01000020.1"/>
</dbReference>
<protein>
    <recommendedName>
        <fullName evidence="4">Type I restriction modification DNA specificity domain-containing protein</fullName>
    </recommendedName>
</protein>
<evidence type="ECO:0000256" key="1">
    <source>
        <dbReference type="ARBA" id="ARBA00010923"/>
    </source>
</evidence>
<comment type="caution">
    <text evidence="5">The sequence shown here is derived from an EMBL/GenBank/DDBJ whole genome shotgun (WGS) entry which is preliminary data.</text>
</comment>
<dbReference type="GO" id="GO:0003677">
    <property type="term" value="F:DNA binding"/>
    <property type="evidence" value="ECO:0007669"/>
    <property type="project" value="UniProtKB-KW"/>
</dbReference>
<feature type="domain" description="Type I restriction modification DNA specificity" evidence="4">
    <location>
        <begin position="207"/>
        <end position="387"/>
    </location>
</feature>
<keyword evidence="3" id="KW-0238">DNA-binding</keyword>
<keyword evidence="2" id="KW-0680">Restriction system</keyword>
<dbReference type="PANTHER" id="PTHR30408:SF13">
    <property type="entry name" value="TYPE I RESTRICTION ENZYME HINDI SPECIFICITY SUBUNIT"/>
    <property type="match status" value="1"/>
</dbReference>
<keyword evidence="6" id="KW-1185">Reference proteome</keyword>
<dbReference type="CDD" id="cd16961">
    <property type="entry name" value="RMtype1_S_TRD-CR_like"/>
    <property type="match status" value="1"/>
</dbReference>
<evidence type="ECO:0000259" key="4">
    <source>
        <dbReference type="Pfam" id="PF01420"/>
    </source>
</evidence>
<dbReference type="Pfam" id="PF01420">
    <property type="entry name" value="Methylase_S"/>
    <property type="match status" value="2"/>
</dbReference>
<evidence type="ECO:0000256" key="2">
    <source>
        <dbReference type="ARBA" id="ARBA00022747"/>
    </source>
</evidence>
<evidence type="ECO:0000256" key="3">
    <source>
        <dbReference type="ARBA" id="ARBA00023125"/>
    </source>
</evidence>
<dbReference type="Gene3D" id="3.90.220.20">
    <property type="entry name" value="DNA methylase specificity domains"/>
    <property type="match status" value="2"/>
</dbReference>
<dbReference type="PANTHER" id="PTHR30408">
    <property type="entry name" value="TYPE-1 RESTRICTION ENZYME ECOKI SPECIFICITY PROTEIN"/>
    <property type="match status" value="1"/>
</dbReference>
<dbReference type="OrthoDB" id="9795776at2"/>
<dbReference type="EMBL" id="LWBR01000020">
    <property type="protein sequence ID" value="KZN96549.1"/>
    <property type="molecule type" value="Genomic_DNA"/>
</dbReference>
<dbReference type="InterPro" id="IPR044946">
    <property type="entry name" value="Restrct_endonuc_typeI_TRD_sf"/>
</dbReference>
<dbReference type="SUPFAM" id="SSF116734">
    <property type="entry name" value="DNA methylase specificity domain"/>
    <property type="match status" value="2"/>
</dbReference>
<name>A0A165XYY8_9BACI</name>
<dbReference type="AlphaFoldDB" id="A0A165XYY8"/>
<feature type="domain" description="Type I restriction modification DNA specificity" evidence="4">
    <location>
        <begin position="3"/>
        <end position="175"/>
    </location>
</feature>
<dbReference type="STRING" id="33936.AZI98_08215"/>
<dbReference type="CDD" id="cd17278">
    <property type="entry name" value="RMtype1_S_LdeBORF1052P-TRD2-CR2"/>
    <property type="match status" value="1"/>
</dbReference>
<proteinExistence type="inferred from homology"/>
<evidence type="ECO:0000313" key="5">
    <source>
        <dbReference type="EMBL" id="KZN96549.1"/>
    </source>
</evidence>
<dbReference type="InterPro" id="IPR000055">
    <property type="entry name" value="Restrct_endonuc_typeI_TRD"/>
</dbReference>
<reference evidence="5 6" key="1">
    <citation type="submission" date="2016-04" db="EMBL/GenBank/DDBJ databases">
        <title>Draft genome sequence of Aeribacillus pallidus 8m3 from petroleum reservoir.</title>
        <authorList>
            <person name="Poltaraus A.B."/>
            <person name="Nazina T.N."/>
            <person name="Tourova T.P."/>
            <person name="Malakho S.M."/>
            <person name="Korshunova A.V."/>
            <person name="Sokolova D.S."/>
        </authorList>
    </citation>
    <scope>NUCLEOTIDE SEQUENCE [LARGE SCALE GENOMIC DNA]</scope>
    <source>
        <strain evidence="5 6">8m3</strain>
    </source>
</reference>
<accession>A0A165XYY8</accession>
<comment type="similarity">
    <text evidence="1">Belongs to the type-I restriction system S methylase family.</text>
</comment>
<dbReference type="Proteomes" id="UP000076476">
    <property type="component" value="Unassembled WGS sequence"/>
</dbReference>
<sequence length="415" mass="47413">MASWKKVRLGEIVQINPESLTKQFPFQMIDYIDISSVGTGELRETSQYLIHEAPSRAKRLVRAGDTILSTVRPNRRSFLFLKNPKENQVVSTGFAVLRPTEHIHPRYVYYLISNQSFTDYLVSQEQGAAYPAVSMDSIKNALVLLPDMRTQEKIADILGTIDDKIELNIKINKTIDETIMTLYKYWFIEFGPFKDRGFELSELGMIPKGWKAGTLGEVIELQNGYAFKSKEWKCEGIPVIKIKNIVPPFINKEDAAYVDPSLFHRLDRFKITQGDLLIGLTGAEIGKCGIYYFEEPALLNQRVGKFYSSVHEMNTLPFVYAITKLPDFRQKILDRSTGSAQPNVSADEIKKMKIVLPPDDILKKFIRFTSNYYAMMIHNANENDRLKKLQNALLPRLLSGEMDVLDAEKHVANML</sequence>
<organism evidence="5 6">
    <name type="scientific">Aeribacillus pallidus</name>
    <dbReference type="NCBI Taxonomy" id="33936"/>
    <lineage>
        <taxon>Bacteria</taxon>
        <taxon>Bacillati</taxon>
        <taxon>Bacillota</taxon>
        <taxon>Bacilli</taxon>
        <taxon>Bacillales</taxon>
        <taxon>Bacillaceae</taxon>
        <taxon>Aeribacillus</taxon>
    </lineage>
</organism>
<dbReference type="InterPro" id="IPR052021">
    <property type="entry name" value="Type-I_RS_S_subunit"/>
</dbReference>
<evidence type="ECO:0000313" key="6">
    <source>
        <dbReference type="Proteomes" id="UP000076476"/>
    </source>
</evidence>
<gene>
    <name evidence="5" type="ORF">AZI98_08215</name>
</gene>